<dbReference type="InterPro" id="IPR036322">
    <property type="entry name" value="WD40_repeat_dom_sf"/>
</dbReference>
<feature type="repeat" description="WD" evidence="13">
    <location>
        <begin position="782"/>
        <end position="823"/>
    </location>
</feature>
<comment type="similarity">
    <text evidence="3">Belongs to the activator 1 large subunit family.</text>
</comment>
<feature type="repeat" description="WD" evidence="13">
    <location>
        <begin position="1010"/>
        <end position="1039"/>
    </location>
</feature>
<keyword evidence="6" id="KW-0235">DNA replication</keyword>
<dbReference type="InterPro" id="IPR015943">
    <property type="entry name" value="WD40/YVTN_repeat-like_dom_sf"/>
</dbReference>
<dbReference type="InterPro" id="IPR036155">
    <property type="entry name" value="Crypto/Photolyase_N_sf"/>
</dbReference>
<dbReference type="InterPro" id="IPR001680">
    <property type="entry name" value="WD40_rpt"/>
</dbReference>
<evidence type="ECO:0000256" key="10">
    <source>
        <dbReference type="ARBA" id="ARBA00023242"/>
    </source>
</evidence>
<dbReference type="GO" id="GO:0005524">
    <property type="term" value="F:ATP binding"/>
    <property type="evidence" value="ECO:0007669"/>
    <property type="project" value="UniProtKB-KW"/>
</dbReference>
<evidence type="ECO:0000256" key="3">
    <source>
        <dbReference type="ARBA" id="ARBA00006116"/>
    </source>
</evidence>
<evidence type="ECO:0000313" key="17">
    <source>
        <dbReference type="EMBL" id="CAJ1389193.1"/>
    </source>
</evidence>
<dbReference type="SMART" id="SM00320">
    <property type="entry name" value="WD40"/>
    <property type="match status" value="5"/>
</dbReference>
<evidence type="ECO:0000313" key="18">
    <source>
        <dbReference type="Proteomes" id="UP001178507"/>
    </source>
</evidence>
<dbReference type="Gene3D" id="3.40.50.620">
    <property type="entry name" value="HUPs"/>
    <property type="match status" value="1"/>
</dbReference>
<dbReference type="InterPro" id="IPR001357">
    <property type="entry name" value="BRCT_dom"/>
</dbReference>
<dbReference type="Pfam" id="PF04158">
    <property type="entry name" value="Sof1"/>
    <property type="match status" value="1"/>
</dbReference>
<name>A0AA36N4H7_9DINO</name>
<dbReference type="GO" id="GO:0032040">
    <property type="term" value="C:small-subunit processome"/>
    <property type="evidence" value="ECO:0007669"/>
    <property type="project" value="TreeGrafter"/>
</dbReference>
<feature type="region of interest" description="Disordered" evidence="14">
    <location>
        <begin position="1088"/>
        <end position="1107"/>
    </location>
</feature>
<dbReference type="Pfam" id="PF03441">
    <property type="entry name" value="FAD_binding_7"/>
    <property type="match status" value="1"/>
</dbReference>
<dbReference type="Pfam" id="PF00004">
    <property type="entry name" value="AAA"/>
    <property type="match status" value="1"/>
</dbReference>
<evidence type="ECO:0000259" key="16">
    <source>
        <dbReference type="PROSITE" id="PS51645"/>
    </source>
</evidence>
<organism evidence="17 18">
    <name type="scientific">Effrenium voratum</name>
    <dbReference type="NCBI Taxonomy" id="2562239"/>
    <lineage>
        <taxon>Eukaryota</taxon>
        <taxon>Sar</taxon>
        <taxon>Alveolata</taxon>
        <taxon>Dinophyceae</taxon>
        <taxon>Suessiales</taxon>
        <taxon>Symbiodiniaceae</taxon>
        <taxon>Effrenium</taxon>
    </lineage>
</organism>
<dbReference type="Pfam" id="PF08519">
    <property type="entry name" value="RFC1"/>
    <property type="match status" value="1"/>
</dbReference>
<dbReference type="InterPro" id="IPR007287">
    <property type="entry name" value="Sof1"/>
</dbReference>
<keyword evidence="8" id="KW-0547">Nucleotide-binding</keyword>
<evidence type="ECO:0000259" key="15">
    <source>
        <dbReference type="PROSITE" id="PS50172"/>
    </source>
</evidence>
<evidence type="ECO:0000256" key="1">
    <source>
        <dbReference type="ARBA" id="ARBA00004604"/>
    </source>
</evidence>
<keyword evidence="10" id="KW-0539">Nucleus</keyword>
<dbReference type="InterPro" id="IPR019775">
    <property type="entry name" value="WD40_repeat_CS"/>
</dbReference>
<dbReference type="EMBL" id="CAUJNA010001824">
    <property type="protein sequence ID" value="CAJ1389193.1"/>
    <property type="molecule type" value="Genomic_DNA"/>
</dbReference>
<keyword evidence="9" id="KW-0067">ATP-binding</keyword>
<feature type="compositionally biased region" description="Low complexity" evidence="14">
    <location>
        <begin position="44"/>
        <end position="64"/>
    </location>
</feature>
<dbReference type="GO" id="GO:0003677">
    <property type="term" value="F:DNA binding"/>
    <property type="evidence" value="ECO:0007669"/>
    <property type="project" value="InterPro"/>
</dbReference>
<evidence type="ECO:0000256" key="6">
    <source>
        <dbReference type="ARBA" id="ARBA00022705"/>
    </source>
</evidence>
<keyword evidence="5 13" id="KW-0853">WD repeat</keyword>
<evidence type="ECO:0000256" key="5">
    <source>
        <dbReference type="ARBA" id="ARBA00022574"/>
    </source>
</evidence>
<feature type="domain" description="Photolyase/cryptochrome alpha/beta" evidence="16">
    <location>
        <begin position="1108"/>
        <end position="1244"/>
    </location>
</feature>
<dbReference type="PANTHER" id="PTHR22851">
    <property type="entry name" value="U3 SMALL NUCLEOLAR RNA U3 SNORNA ASSOCIATED PROTEIN"/>
    <property type="match status" value="1"/>
</dbReference>
<feature type="region of interest" description="Disordered" evidence="14">
    <location>
        <begin position="1660"/>
        <end position="1760"/>
    </location>
</feature>
<dbReference type="InterPro" id="IPR013725">
    <property type="entry name" value="DNA_replication_fac_RFC1_C"/>
</dbReference>
<evidence type="ECO:0000256" key="8">
    <source>
        <dbReference type="ARBA" id="ARBA00022741"/>
    </source>
</evidence>
<keyword evidence="7" id="KW-0677">Repeat</keyword>
<dbReference type="PROSITE" id="PS50294">
    <property type="entry name" value="WD_REPEATS_REGION"/>
    <property type="match status" value="3"/>
</dbReference>
<dbReference type="InterPro" id="IPR036420">
    <property type="entry name" value="BRCT_dom_sf"/>
</dbReference>
<dbReference type="GO" id="GO:0003689">
    <property type="term" value="F:DNA clamp loader activity"/>
    <property type="evidence" value="ECO:0007669"/>
    <property type="project" value="InterPro"/>
</dbReference>
<dbReference type="SUPFAM" id="SSF52113">
    <property type="entry name" value="BRCT domain"/>
    <property type="match status" value="1"/>
</dbReference>
<evidence type="ECO:0000256" key="4">
    <source>
        <dbReference type="ARBA" id="ARBA00021762"/>
    </source>
</evidence>
<keyword evidence="18" id="KW-1185">Reference proteome</keyword>
<dbReference type="PRINTS" id="PR00320">
    <property type="entry name" value="GPROTEINBRPT"/>
</dbReference>
<feature type="compositionally biased region" description="Basic residues" evidence="14">
    <location>
        <begin position="1749"/>
        <end position="1760"/>
    </location>
</feature>
<dbReference type="InterPro" id="IPR027417">
    <property type="entry name" value="P-loop_NTPase"/>
</dbReference>
<dbReference type="GO" id="GO:0016887">
    <property type="term" value="F:ATP hydrolysis activity"/>
    <property type="evidence" value="ECO:0007669"/>
    <property type="project" value="InterPro"/>
</dbReference>
<evidence type="ECO:0000256" key="11">
    <source>
        <dbReference type="ARBA" id="ARBA00023274"/>
    </source>
</evidence>
<dbReference type="Pfam" id="PF00875">
    <property type="entry name" value="DNA_photolyase"/>
    <property type="match status" value="1"/>
</dbReference>
<dbReference type="PROSITE" id="PS50082">
    <property type="entry name" value="WD_REPEATS_2"/>
    <property type="match status" value="4"/>
</dbReference>
<dbReference type="Pfam" id="PF00533">
    <property type="entry name" value="BRCT"/>
    <property type="match status" value="1"/>
</dbReference>
<dbReference type="Gene3D" id="1.10.579.10">
    <property type="entry name" value="DNA Cyclobutane Dipyrimidine Photolyase, subunit A, domain 3"/>
    <property type="match status" value="1"/>
</dbReference>
<dbReference type="Gene3D" id="3.40.50.300">
    <property type="entry name" value="P-loop containing nucleotide triphosphate hydrolases"/>
    <property type="match status" value="1"/>
</dbReference>
<feature type="repeat" description="WD" evidence="13">
    <location>
        <begin position="955"/>
        <end position="996"/>
    </location>
</feature>
<dbReference type="GO" id="GO:0000462">
    <property type="term" value="P:maturation of SSU-rRNA from tricistronic rRNA transcript (SSU-rRNA, 5.8S rRNA, LSU-rRNA)"/>
    <property type="evidence" value="ECO:0007669"/>
    <property type="project" value="TreeGrafter"/>
</dbReference>
<evidence type="ECO:0000256" key="9">
    <source>
        <dbReference type="ARBA" id="ARBA00022840"/>
    </source>
</evidence>
<keyword evidence="11" id="KW-0687">Ribonucleoprotein</keyword>
<dbReference type="PANTHER" id="PTHR22851:SF0">
    <property type="entry name" value="DDB1- AND CUL4-ASSOCIATED FACTOR 13"/>
    <property type="match status" value="1"/>
</dbReference>
<feature type="repeat" description="WD" evidence="13">
    <location>
        <begin position="738"/>
        <end position="773"/>
    </location>
</feature>
<dbReference type="SUPFAM" id="SSF52540">
    <property type="entry name" value="P-loop containing nucleoside triphosphate hydrolases"/>
    <property type="match status" value="1"/>
</dbReference>
<dbReference type="InterPro" id="IPR020472">
    <property type="entry name" value="WD40_PAC1"/>
</dbReference>
<dbReference type="CDD" id="cd00009">
    <property type="entry name" value="AAA"/>
    <property type="match status" value="1"/>
</dbReference>
<evidence type="ECO:0000256" key="14">
    <source>
        <dbReference type="SAM" id="MobiDB-lite"/>
    </source>
</evidence>
<dbReference type="Gene3D" id="1.20.272.10">
    <property type="match status" value="1"/>
</dbReference>
<proteinExistence type="inferred from homology"/>
<dbReference type="CDD" id="cd18140">
    <property type="entry name" value="HLD_clamp_RFC"/>
    <property type="match status" value="1"/>
</dbReference>
<comment type="subcellular location">
    <subcellularLocation>
        <location evidence="1">Nucleus</location>
        <location evidence="1">Nucleolus</location>
    </subcellularLocation>
</comment>
<feature type="compositionally biased region" description="Basic and acidic residues" evidence="14">
    <location>
        <begin position="1728"/>
        <end position="1743"/>
    </location>
</feature>
<dbReference type="SUPFAM" id="SSF48019">
    <property type="entry name" value="post-AAA+ oligomerization domain-like"/>
    <property type="match status" value="1"/>
</dbReference>
<evidence type="ECO:0000256" key="2">
    <source>
        <dbReference type="ARBA" id="ARBA00005649"/>
    </source>
</evidence>
<dbReference type="InterPro" id="IPR003959">
    <property type="entry name" value="ATPase_AAA_core"/>
</dbReference>
<dbReference type="SMART" id="SM00292">
    <property type="entry name" value="BRCT"/>
    <property type="match status" value="1"/>
</dbReference>
<gene>
    <name evidence="17" type="ORF">EVOR1521_LOCUS14865</name>
</gene>
<feature type="compositionally biased region" description="Acidic residues" evidence="14">
    <location>
        <begin position="1686"/>
        <end position="1699"/>
    </location>
</feature>
<comment type="caution">
    <text evidence="17">The sequence shown here is derived from an EMBL/GenBank/DDBJ whole genome shotgun (WGS) entry which is preliminary data.</text>
</comment>
<dbReference type="FunFam" id="3.40.50.300:FF:000395">
    <property type="entry name" value="Replication factor C subunit 1"/>
    <property type="match status" value="1"/>
</dbReference>
<dbReference type="Pfam" id="PF00400">
    <property type="entry name" value="WD40"/>
    <property type="match status" value="4"/>
</dbReference>
<dbReference type="GO" id="GO:0005663">
    <property type="term" value="C:DNA replication factor C complex"/>
    <property type="evidence" value="ECO:0007669"/>
    <property type="project" value="InterPro"/>
</dbReference>
<dbReference type="InterPro" id="IPR006050">
    <property type="entry name" value="DNA_photolyase_N"/>
</dbReference>
<dbReference type="Gene3D" id="1.10.8.60">
    <property type="match status" value="1"/>
</dbReference>
<dbReference type="PROSITE" id="PS50172">
    <property type="entry name" value="BRCT"/>
    <property type="match status" value="1"/>
</dbReference>
<dbReference type="InterPro" id="IPR014729">
    <property type="entry name" value="Rossmann-like_a/b/a_fold"/>
</dbReference>
<dbReference type="Proteomes" id="UP001178507">
    <property type="component" value="Unassembled WGS sequence"/>
</dbReference>
<feature type="domain" description="BRCT" evidence="15">
    <location>
        <begin position="73"/>
        <end position="143"/>
    </location>
</feature>
<dbReference type="Gene3D" id="1.25.40.80">
    <property type="match status" value="1"/>
</dbReference>
<dbReference type="PROSITE" id="PS00678">
    <property type="entry name" value="WD_REPEATS_1"/>
    <property type="match status" value="1"/>
</dbReference>
<dbReference type="InterPro" id="IPR008921">
    <property type="entry name" value="DNA_pol3_clamp-load_cplx_C"/>
</dbReference>
<dbReference type="InterPro" id="IPR003593">
    <property type="entry name" value="AAA+_ATPase"/>
</dbReference>
<evidence type="ECO:0000256" key="13">
    <source>
        <dbReference type="PROSITE-ProRule" id="PRU00221"/>
    </source>
</evidence>
<dbReference type="InterPro" id="IPR047854">
    <property type="entry name" value="RFC_lid"/>
</dbReference>
<comment type="similarity">
    <text evidence="2">Belongs to the WD repeat DCAF13/WDSOF1 family.</text>
</comment>
<dbReference type="SMART" id="SM00382">
    <property type="entry name" value="AAA"/>
    <property type="match status" value="1"/>
</dbReference>
<dbReference type="InterPro" id="IPR005101">
    <property type="entry name" value="Cryptochr/Photolyase_FAD-bd"/>
</dbReference>
<dbReference type="SUPFAM" id="SSF50978">
    <property type="entry name" value="WD40 repeat-like"/>
    <property type="match status" value="1"/>
</dbReference>
<dbReference type="InterPro" id="IPR051733">
    <property type="entry name" value="WD_repeat_DCAF13/WDSOF1"/>
</dbReference>
<dbReference type="PROSITE" id="PS51645">
    <property type="entry name" value="PHR_CRY_ALPHA_BETA"/>
    <property type="match status" value="1"/>
</dbReference>
<dbReference type="Gene3D" id="3.40.50.10190">
    <property type="entry name" value="BRCT domain"/>
    <property type="match status" value="1"/>
</dbReference>
<dbReference type="InterPro" id="IPR036134">
    <property type="entry name" value="Crypto/Photolyase_FAD-like_sf"/>
</dbReference>
<dbReference type="GO" id="GO:0006260">
    <property type="term" value="P:DNA replication"/>
    <property type="evidence" value="ECO:0007669"/>
    <property type="project" value="UniProtKB-KW"/>
</dbReference>
<sequence>MAPKKRNTKPDPASKSAGSPKKRFRLDASGSRAAIDLDEDEAPTQKPKAKASPQPKSAASGSKSDLPKVNDASARLPLAGVTMVFTGEMDAMARNDAEEKAKAAGAKVLGAVSGNVQYLVAGSRLDDGRTVEETSKYKKMMELKEKGKKHPSLLSEAEFLALLPDAPTKKSVPVERLPIVSTPEGSVQNWVDRFAPKSFDQLIGNASVVKKLTEWLRDWDDVVLKGKTKKAAFKPGGGMPENINARAALISGPPGIGKTTACRLVAHLHGSYQVLEYNASDSRGQKIIQEMASGIADNRTLSFGGQLGKKVPALTKKAVIIMDEVDGMGAGDRGGMAALNRMIKKTRNPIICICNDSHSPKVRSLAFNCYDLKFTRPTKATVAQRCARIAAASGLQVDENALEALAESCGSDMRMVLNHLQMLTKSEAFMSAGVDYMDMKDRIRQNTKDQAIMLGPFDACKKLLNASEGARLSFRDRLDLFFVDHSLMGLLVHENFLNSVAKKPVTGDLVQRCAISADLMAMGDVVGARIREHQEWSLLPDLGILSAVYPAFLTHGFVGFPSFPAFLGKYSSQSRMRRLATELQTHLRLTTTASRASWPTSPYVELLYKKLLKPLLEADDASEAVKDAVSLLDVYGLRKEHLTEHLTELRRDVGVANFSADLGPKSESKAEVASRLMKIKVLQRSEQDYLGATSSDITRHFRNADPDLHPFERAREYQRALKAVKLEKLFAKPLVKALEGHTDSVKCMAVARIAAAPLLTGSCNGELRLWNMQHLVCGSSVTKAHEGFVRGVTMNPDGRRAISCGDDKAAKMWGIGKKACTISEEPQATFHMAYIPGAIDHHWRRPMFVTVGDTVDVWDYNRSAPLSTFEWGCERVITARFNPAEAALLASTAVDRSVGLYDLRENSPIRKVVLKMRSNGICWNPMRPMNFTVANEDCSLYTFDMRNLSAATCRHWDHVMAVLDVDYAPSGQEFVSGSYDNTVRIWDCRSQRSKQVYHGKRMQRVLCCHFTPDGRFVLSGSEDTNIRVWKAKPDQKLGVATPRESRAEAYRETLKQKFSRMPEIARIKRHKHVPKMIKSLTDKRRVMREARQRKETNRRKHSKPGTAEHVPMKFRKGLRLKDNAALVEASKGGFKHLCPVFIIDPHFGPSHVGINRYNFLLESLQDLDTQLRNRYRSRLLVLRGKPQDVLGKLLKNGQPLLRAKPAMLLWEKDTEPYARKRDAEIAKLAGKHEVEVRTFSGHTLYDIEEALKKNKGKAPTTNNGIASLVKAMGAPAKPLAAPSKLPALPTAVAKRTAFNVPTLKQMGYKGSVVPWVSGGETAGTKRMASMLKKKSYIRKFRKPQTRSSAYDPPDTTVLSPYLKFGCVSIREFYHGLLKVCAGSSHSKPPESLLGQIYFREMAHMMGMSIPNFDRQAGNPSCKNIPWAKNKKFLKAWEQGRTGYPFIDACMRQLNRVGWLHHLARHAVACFLTRGDLWISWEQGRDVFDKLLIDADWSLNNMNWLGLSGAAPWSPPFFRIYHPVPKMDSSLNVKDPEGKFIREFVPELADMPSKYIYAPWTAPKEVQKSAGCIVGKDYPKPIVDHQKASKANLAKFKKALKAKAAGSKRKAIAPASAPLFKRQHLGGDDLFKAVDPKVKAAMTREINTGTHAVKVVIPGGKKRKASAMEENPDEIEGDTEKDKVKVDEEDEKKEGSEDEGAATSSLIKIKGGAKAKAKAKARSKMVDASPKEKAKAKAKAKAEASPKPAGKAKAKGKARAR</sequence>
<feature type="region of interest" description="Disordered" evidence="14">
    <location>
        <begin position="1"/>
        <end position="71"/>
    </location>
</feature>
<evidence type="ECO:0000256" key="12">
    <source>
        <dbReference type="ARBA" id="ARBA00032239"/>
    </source>
</evidence>
<feature type="compositionally biased region" description="Basic residues" evidence="14">
    <location>
        <begin position="1710"/>
        <end position="1722"/>
    </location>
</feature>
<protein>
    <recommendedName>
        <fullName evidence="4">DDB1- and CUL4-associated factor 13</fullName>
    </recommendedName>
    <alternativeName>
        <fullName evidence="12">WD repeat and SOF domain-containing protein 1</fullName>
    </alternativeName>
</protein>
<evidence type="ECO:0000256" key="7">
    <source>
        <dbReference type="ARBA" id="ARBA00022737"/>
    </source>
</evidence>
<dbReference type="SUPFAM" id="SSF48173">
    <property type="entry name" value="Cryptochrome/photolyase FAD-binding domain"/>
    <property type="match status" value="1"/>
</dbReference>
<accession>A0AA36N4H7</accession>
<dbReference type="Gene3D" id="2.130.10.10">
    <property type="entry name" value="YVTN repeat-like/Quinoprotein amine dehydrogenase"/>
    <property type="match status" value="2"/>
</dbReference>
<dbReference type="SUPFAM" id="SSF52425">
    <property type="entry name" value="Cryptochrome/photolyase, N-terminal domain"/>
    <property type="match status" value="1"/>
</dbReference>
<reference evidence="17" key="1">
    <citation type="submission" date="2023-08" db="EMBL/GenBank/DDBJ databases">
        <authorList>
            <person name="Chen Y."/>
            <person name="Shah S."/>
            <person name="Dougan E. K."/>
            <person name="Thang M."/>
            <person name="Chan C."/>
        </authorList>
    </citation>
    <scope>NUCLEOTIDE SEQUENCE</scope>
</reference>